<dbReference type="InterPro" id="IPR045745">
    <property type="entry name" value="HTH_58_Actinobacteria-type"/>
</dbReference>
<feature type="region of interest" description="Disordered" evidence="1">
    <location>
        <begin position="288"/>
        <end position="314"/>
    </location>
</feature>
<comment type="caution">
    <text evidence="3">The sequence shown here is derived from an EMBL/GenBank/DDBJ whole genome shotgun (WGS) entry which is preliminary data.</text>
</comment>
<dbReference type="EMBL" id="JBHMCT010000023">
    <property type="protein sequence ID" value="MFB9558455.1"/>
    <property type="molecule type" value="Genomic_DNA"/>
</dbReference>
<dbReference type="Proteomes" id="UP001589716">
    <property type="component" value="Unassembled WGS sequence"/>
</dbReference>
<accession>A0ABV5QY58</accession>
<dbReference type="Pfam" id="PF19575">
    <property type="entry name" value="HTH_58"/>
    <property type="match status" value="1"/>
</dbReference>
<protein>
    <submittedName>
        <fullName evidence="3">Helix-turn-helix domain-containing protein</fullName>
    </submittedName>
</protein>
<evidence type="ECO:0000313" key="3">
    <source>
        <dbReference type="EMBL" id="MFB9558455.1"/>
    </source>
</evidence>
<gene>
    <name evidence="3" type="ORF">ACFFTP_30270</name>
</gene>
<keyword evidence="4" id="KW-1185">Reference proteome</keyword>
<dbReference type="RefSeq" id="WP_345484575.1">
    <property type="nucleotide sequence ID" value="NZ_BAAAWU010000001.1"/>
</dbReference>
<proteinExistence type="predicted"/>
<reference evidence="3 4" key="1">
    <citation type="submission" date="2024-09" db="EMBL/GenBank/DDBJ databases">
        <authorList>
            <person name="Sun Q."/>
            <person name="Mori K."/>
        </authorList>
    </citation>
    <scope>NUCLEOTIDE SEQUENCE [LARGE SCALE GENOMIC DNA]</scope>
    <source>
        <strain evidence="3 4">JCM 4414</strain>
    </source>
</reference>
<evidence type="ECO:0000256" key="1">
    <source>
        <dbReference type="SAM" id="MobiDB-lite"/>
    </source>
</evidence>
<feature type="domain" description="Helix-turn-helix" evidence="2">
    <location>
        <begin position="239"/>
        <end position="299"/>
    </location>
</feature>
<name>A0ABV5QY58_9ACTN</name>
<evidence type="ECO:0000313" key="4">
    <source>
        <dbReference type="Proteomes" id="UP001589716"/>
    </source>
</evidence>
<organism evidence="3 4">
    <name type="scientific">Streptomyces roseoviridis</name>
    <dbReference type="NCBI Taxonomy" id="67361"/>
    <lineage>
        <taxon>Bacteria</taxon>
        <taxon>Bacillati</taxon>
        <taxon>Actinomycetota</taxon>
        <taxon>Actinomycetes</taxon>
        <taxon>Kitasatosporales</taxon>
        <taxon>Streptomycetaceae</taxon>
        <taxon>Streptomyces</taxon>
    </lineage>
</organism>
<feature type="compositionally biased region" description="Basic and acidic residues" evidence="1">
    <location>
        <begin position="302"/>
        <end position="314"/>
    </location>
</feature>
<sequence length="314" mass="34233">MTPTGQHHRAGLVPVHRHTIRPPVPRACTREPLAPAEWQLEVLVRWLADEVRAGVYALQGGMPESGVVARLFEIDYPLADEAVHQLAAQDHVSADRGGAATASVFPWNCDAPMAVTREVSLDRAQVVAAAADALNVWRRHEARTLTALDAQQDRLRSILRTLTGALSGETSQHPSLARARARFLAVAPGPFPSWTRPWHNAWLGLATLALLEAHPELLAHLEPKEGFAFASPPPECLTSGRRLTDPVEREAAGTWLATQYRAGASIPVLAKAARRSYGLVHALLTEAGTDFRPRGGPNRRRQSADPTDRHLEST</sequence>
<evidence type="ECO:0000259" key="2">
    <source>
        <dbReference type="Pfam" id="PF19575"/>
    </source>
</evidence>